<feature type="domain" description="GFO/IDH/MocA-like oxidoreductase" evidence="2">
    <location>
        <begin position="161"/>
        <end position="232"/>
    </location>
</feature>
<dbReference type="InterPro" id="IPR051450">
    <property type="entry name" value="Gfo/Idh/MocA_Oxidoreductases"/>
</dbReference>
<dbReference type="PANTHER" id="PTHR43377">
    <property type="entry name" value="BILIVERDIN REDUCTASE A"/>
    <property type="match status" value="1"/>
</dbReference>
<evidence type="ECO:0000259" key="1">
    <source>
        <dbReference type="Pfam" id="PF01408"/>
    </source>
</evidence>
<sequence length="324" mass="34431">MPAVRVGVWGVGTWGEKHARVYHALESAGGAVRLVGLYDRHPERAAEAAERYGCLVFASADAMLSTCDAVSIAVPTSAHRAAVEHAVAAGCHVLVEKPMAGTVDDADAMIAAAERHGRILQVGHVERFNPALIAARPLVRSPKFIEAHRLAVFQPRSLDVDVVFDLMIHDIDATLQLVSASPQTVSAVGVAVLSANEDIANARLEFEDGCVANLTASRVSQERLRRLRLFQSDAYLSLDLAEPSAEMIQVDTVGARSSLPPMIARRTLSVAPGEPLRLQLDAFARSVAGGGEGAASGRAGREALRVAESVRAAMKSRAVLWAAR</sequence>
<name>A0A538TY93_UNCEI</name>
<dbReference type="AlphaFoldDB" id="A0A538TY93"/>
<dbReference type="SUPFAM" id="SSF55347">
    <property type="entry name" value="Glyceraldehyde-3-phosphate dehydrogenase-like, C-terminal domain"/>
    <property type="match status" value="1"/>
</dbReference>
<dbReference type="Pfam" id="PF22725">
    <property type="entry name" value="GFO_IDH_MocA_C3"/>
    <property type="match status" value="1"/>
</dbReference>
<proteinExistence type="predicted"/>
<dbReference type="Proteomes" id="UP000316609">
    <property type="component" value="Unassembled WGS sequence"/>
</dbReference>
<evidence type="ECO:0000313" key="3">
    <source>
        <dbReference type="EMBL" id="TMQ68612.1"/>
    </source>
</evidence>
<dbReference type="Gene3D" id="3.40.50.720">
    <property type="entry name" value="NAD(P)-binding Rossmann-like Domain"/>
    <property type="match status" value="1"/>
</dbReference>
<dbReference type="InterPro" id="IPR000683">
    <property type="entry name" value="Gfo/Idh/MocA-like_OxRdtase_N"/>
</dbReference>
<feature type="domain" description="Gfo/Idh/MocA-like oxidoreductase N-terminal" evidence="1">
    <location>
        <begin position="4"/>
        <end position="124"/>
    </location>
</feature>
<accession>A0A538TY93</accession>
<dbReference type="Gene3D" id="3.30.360.10">
    <property type="entry name" value="Dihydrodipicolinate Reductase, domain 2"/>
    <property type="match status" value="1"/>
</dbReference>
<dbReference type="PANTHER" id="PTHR43377:SF1">
    <property type="entry name" value="BILIVERDIN REDUCTASE A"/>
    <property type="match status" value="1"/>
</dbReference>
<dbReference type="GO" id="GO:0000166">
    <property type="term" value="F:nucleotide binding"/>
    <property type="evidence" value="ECO:0007669"/>
    <property type="project" value="InterPro"/>
</dbReference>
<dbReference type="EMBL" id="VBOY01000006">
    <property type="protein sequence ID" value="TMQ68612.1"/>
    <property type="molecule type" value="Genomic_DNA"/>
</dbReference>
<dbReference type="SUPFAM" id="SSF51735">
    <property type="entry name" value="NAD(P)-binding Rossmann-fold domains"/>
    <property type="match status" value="1"/>
</dbReference>
<organism evidence="3 4">
    <name type="scientific">Eiseniibacteriota bacterium</name>
    <dbReference type="NCBI Taxonomy" id="2212470"/>
    <lineage>
        <taxon>Bacteria</taxon>
        <taxon>Candidatus Eiseniibacteriota</taxon>
    </lineage>
</organism>
<comment type="caution">
    <text evidence="3">The sequence shown here is derived from an EMBL/GenBank/DDBJ whole genome shotgun (WGS) entry which is preliminary data.</text>
</comment>
<dbReference type="Pfam" id="PF01408">
    <property type="entry name" value="GFO_IDH_MocA"/>
    <property type="match status" value="1"/>
</dbReference>
<evidence type="ECO:0000313" key="4">
    <source>
        <dbReference type="Proteomes" id="UP000316609"/>
    </source>
</evidence>
<gene>
    <name evidence="3" type="ORF">E6K78_00355</name>
</gene>
<evidence type="ECO:0000259" key="2">
    <source>
        <dbReference type="Pfam" id="PF22725"/>
    </source>
</evidence>
<dbReference type="InterPro" id="IPR036291">
    <property type="entry name" value="NAD(P)-bd_dom_sf"/>
</dbReference>
<reference evidence="3 4" key="1">
    <citation type="journal article" date="2019" name="Nat. Microbiol.">
        <title>Mediterranean grassland soil C-N compound turnover is dependent on rainfall and depth, and is mediated by genomically divergent microorganisms.</title>
        <authorList>
            <person name="Diamond S."/>
            <person name="Andeer P.F."/>
            <person name="Li Z."/>
            <person name="Crits-Christoph A."/>
            <person name="Burstein D."/>
            <person name="Anantharaman K."/>
            <person name="Lane K.R."/>
            <person name="Thomas B.C."/>
            <person name="Pan C."/>
            <person name="Northen T.R."/>
            <person name="Banfield J.F."/>
        </authorList>
    </citation>
    <scope>NUCLEOTIDE SEQUENCE [LARGE SCALE GENOMIC DNA]</scope>
    <source>
        <strain evidence="3">WS_8</strain>
    </source>
</reference>
<protein>
    <submittedName>
        <fullName evidence="3">Gfo/Idh/MocA family oxidoreductase</fullName>
    </submittedName>
</protein>
<dbReference type="InterPro" id="IPR055170">
    <property type="entry name" value="GFO_IDH_MocA-like_dom"/>
</dbReference>